<dbReference type="EMBL" id="JAGIXG020000055">
    <property type="protein sequence ID" value="KAI6778995.1"/>
    <property type="molecule type" value="Genomic_DNA"/>
</dbReference>
<dbReference type="AlphaFoldDB" id="A0A9P9XX22"/>
<dbReference type="RefSeq" id="XP_051359851.1">
    <property type="nucleotide sequence ID" value="XM_051509169.1"/>
</dbReference>
<comment type="caution">
    <text evidence="1">The sequence shown here is derived from an EMBL/GenBank/DDBJ whole genome shotgun (WGS) entry which is preliminary data.</text>
</comment>
<evidence type="ECO:0000313" key="2">
    <source>
        <dbReference type="Proteomes" id="UP001055219"/>
    </source>
</evidence>
<evidence type="ECO:0000313" key="1">
    <source>
        <dbReference type="EMBL" id="KAI6778995.1"/>
    </source>
</evidence>
<reference evidence="1" key="1">
    <citation type="journal article" date="2021" name="J Fungi (Basel)">
        <title>Genomic and Metabolomic Analyses of the Marine Fungus Emericellopsis cladophorae: Insights into Saltwater Adaptability Mechanisms and Its Biosynthetic Potential.</title>
        <authorList>
            <person name="Goncalves M.F.M."/>
            <person name="Hilario S."/>
            <person name="Van de Peer Y."/>
            <person name="Esteves A.C."/>
            <person name="Alves A."/>
        </authorList>
    </citation>
    <scope>NUCLEOTIDE SEQUENCE</scope>
    <source>
        <strain evidence="1">MUM 19.33</strain>
    </source>
</reference>
<dbReference type="GeneID" id="75829147"/>
<sequence length="102" mass="11407">MSIRIAPPQIPHQVEYASDKVNLQWVNSGNEKICSNPNYGMETLSEANQSNPHYITIDGTSTRPLDAYINILVIHTTSTITICMTVINPDIKTHNGQRQQIT</sequence>
<protein>
    <submittedName>
        <fullName evidence="1">Uncharacterized protein</fullName>
    </submittedName>
</protein>
<name>A0A9P9XX22_9HYPO</name>
<reference evidence="1" key="2">
    <citation type="submission" date="2022-07" db="EMBL/GenBank/DDBJ databases">
        <authorList>
            <person name="Goncalves M.F.M."/>
            <person name="Hilario S."/>
            <person name="Van De Peer Y."/>
            <person name="Esteves A.C."/>
            <person name="Alves A."/>
        </authorList>
    </citation>
    <scope>NUCLEOTIDE SEQUENCE</scope>
    <source>
        <strain evidence="1">MUM 19.33</strain>
    </source>
</reference>
<gene>
    <name evidence="1" type="ORF">J7T54_002638</name>
</gene>
<accession>A0A9P9XX22</accession>
<proteinExistence type="predicted"/>
<organism evidence="1 2">
    <name type="scientific">Emericellopsis cladophorae</name>
    <dbReference type="NCBI Taxonomy" id="2686198"/>
    <lineage>
        <taxon>Eukaryota</taxon>
        <taxon>Fungi</taxon>
        <taxon>Dikarya</taxon>
        <taxon>Ascomycota</taxon>
        <taxon>Pezizomycotina</taxon>
        <taxon>Sordariomycetes</taxon>
        <taxon>Hypocreomycetidae</taxon>
        <taxon>Hypocreales</taxon>
        <taxon>Bionectriaceae</taxon>
        <taxon>Emericellopsis</taxon>
    </lineage>
</organism>
<dbReference type="Proteomes" id="UP001055219">
    <property type="component" value="Unassembled WGS sequence"/>
</dbReference>
<keyword evidence="2" id="KW-1185">Reference proteome</keyword>